<dbReference type="OrthoDB" id="407298at2759"/>
<keyword evidence="3" id="KW-0349">Heme</keyword>
<evidence type="ECO:0000256" key="5">
    <source>
        <dbReference type="ARBA" id="ARBA00023002"/>
    </source>
</evidence>
<protein>
    <recommendedName>
        <fullName evidence="8">Heme haloperoxidase family profile domain-containing protein</fullName>
    </recommendedName>
</protein>
<evidence type="ECO:0000313" key="10">
    <source>
        <dbReference type="Proteomes" id="UP000054481"/>
    </source>
</evidence>
<evidence type="ECO:0000256" key="4">
    <source>
        <dbReference type="ARBA" id="ARBA00022723"/>
    </source>
</evidence>
<dbReference type="AlphaFoldDB" id="A0A0F7ZPC5"/>
<keyword evidence="6" id="KW-0408">Iron</keyword>
<keyword evidence="5" id="KW-0560">Oxidoreductase</keyword>
<keyword evidence="2" id="KW-0575">Peroxidase</keyword>
<proteinExistence type="inferred from homology"/>
<reference evidence="9 10" key="1">
    <citation type="journal article" date="2014" name="Genome Biol. Evol.">
        <title>Comparative genomics and transcriptomics analyses reveal divergent lifestyle features of nematode endoparasitic fungus Hirsutella minnesotensis.</title>
        <authorList>
            <person name="Lai Y."/>
            <person name="Liu K."/>
            <person name="Zhang X."/>
            <person name="Zhang X."/>
            <person name="Li K."/>
            <person name="Wang N."/>
            <person name="Shu C."/>
            <person name="Wu Y."/>
            <person name="Wang C."/>
            <person name="Bushley K.E."/>
            <person name="Xiang M."/>
            <person name="Liu X."/>
        </authorList>
    </citation>
    <scope>NUCLEOTIDE SEQUENCE [LARGE SCALE GENOMIC DNA]</scope>
    <source>
        <strain evidence="9 10">3608</strain>
    </source>
</reference>
<dbReference type="PANTHER" id="PTHR33577:SF18">
    <property type="entry name" value="HEME HALOPEROXIDASE FAMILY PROFILE DOMAIN-CONTAINING PROTEIN"/>
    <property type="match status" value="1"/>
</dbReference>
<dbReference type="GO" id="GO:0004601">
    <property type="term" value="F:peroxidase activity"/>
    <property type="evidence" value="ECO:0007669"/>
    <property type="project" value="UniProtKB-KW"/>
</dbReference>
<evidence type="ECO:0000313" key="9">
    <source>
        <dbReference type="EMBL" id="KJZ75260.1"/>
    </source>
</evidence>
<dbReference type="GO" id="GO:0046872">
    <property type="term" value="F:metal ion binding"/>
    <property type="evidence" value="ECO:0007669"/>
    <property type="project" value="UniProtKB-KW"/>
</dbReference>
<dbReference type="SUPFAM" id="SSF47571">
    <property type="entry name" value="Cloroperoxidase"/>
    <property type="match status" value="1"/>
</dbReference>
<dbReference type="InterPro" id="IPR036851">
    <property type="entry name" value="Chloroperoxidase-like_sf"/>
</dbReference>
<feature type="domain" description="Heme haloperoxidase family profile" evidence="8">
    <location>
        <begin position="1"/>
        <end position="177"/>
    </location>
</feature>
<keyword evidence="4" id="KW-0479">Metal-binding</keyword>
<dbReference type="EMBL" id="KQ030519">
    <property type="protein sequence ID" value="KJZ75260.1"/>
    <property type="molecule type" value="Genomic_DNA"/>
</dbReference>
<dbReference type="InterPro" id="IPR000028">
    <property type="entry name" value="Chloroperoxidase"/>
</dbReference>
<sequence>MLDRPRDGKNITIPQVEAALRDALSMTSSLAASNTRQLKSILHSDGTFDLTDLRQHGVIEHDRSFTRYDFGDGGDNYTLQPDMFQALLNDANGGPVTVRTLAKTYRRRAKEHKQSGGEPLTLRMWFINLAQSVSFLNVAQTGGVLSRDVVGDFYLEERFSNEILDNKTPRTLFGLISNMFKLLFYVYI</sequence>
<gene>
    <name evidence="9" type="ORF">HIM_05454</name>
</gene>
<accession>A0A0F7ZPC5</accession>
<evidence type="ECO:0000256" key="6">
    <source>
        <dbReference type="ARBA" id="ARBA00023004"/>
    </source>
</evidence>
<dbReference type="PANTHER" id="PTHR33577">
    <property type="entry name" value="STERIGMATOCYSTIN BIOSYNTHESIS PEROXIDASE STCC-RELATED"/>
    <property type="match status" value="1"/>
</dbReference>
<evidence type="ECO:0000256" key="7">
    <source>
        <dbReference type="ARBA" id="ARBA00025795"/>
    </source>
</evidence>
<dbReference type="Pfam" id="PF01328">
    <property type="entry name" value="Peroxidase_2"/>
    <property type="match status" value="1"/>
</dbReference>
<organism evidence="9 10">
    <name type="scientific">Hirsutella minnesotensis 3608</name>
    <dbReference type="NCBI Taxonomy" id="1043627"/>
    <lineage>
        <taxon>Eukaryota</taxon>
        <taxon>Fungi</taxon>
        <taxon>Dikarya</taxon>
        <taxon>Ascomycota</taxon>
        <taxon>Pezizomycotina</taxon>
        <taxon>Sordariomycetes</taxon>
        <taxon>Hypocreomycetidae</taxon>
        <taxon>Hypocreales</taxon>
        <taxon>Ophiocordycipitaceae</taxon>
        <taxon>Hirsutella</taxon>
    </lineage>
</organism>
<name>A0A0F7ZPC5_9HYPO</name>
<evidence type="ECO:0000256" key="3">
    <source>
        <dbReference type="ARBA" id="ARBA00022617"/>
    </source>
</evidence>
<dbReference type="Proteomes" id="UP000054481">
    <property type="component" value="Unassembled WGS sequence"/>
</dbReference>
<evidence type="ECO:0000256" key="1">
    <source>
        <dbReference type="ARBA" id="ARBA00001970"/>
    </source>
</evidence>
<comment type="similarity">
    <text evidence="7">Belongs to the chloroperoxidase family.</text>
</comment>
<dbReference type="PROSITE" id="PS51405">
    <property type="entry name" value="HEME_HALOPEROXIDASE"/>
    <property type="match status" value="1"/>
</dbReference>
<evidence type="ECO:0000259" key="8">
    <source>
        <dbReference type="PROSITE" id="PS51405"/>
    </source>
</evidence>
<evidence type="ECO:0000256" key="2">
    <source>
        <dbReference type="ARBA" id="ARBA00022559"/>
    </source>
</evidence>
<dbReference type="Gene3D" id="1.10.489.10">
    <property type="entry name" value="Chloroperoxidase-like"/>
    <property type="match status" value="1"/>
</dbReference>
<keyword evidence="10" id="KW-1185">Reference proteome</keyword>
<comment type="cofactor">
    <cofactor evidence="1">
        <name>heme b</name>
        <dbReference type="ChEBI" id="CHEBI:60344"/>
    </cofactor>
</comment>